<reference evidence="2" key="1">
    <citation type="submission" date="2015-09" db="EMBL/GenBank/DDBJ databases">
        <title>De novo assembly of Pectinophora gossypiella (Pink Bollworm) gut transcriptome.</title>
        <authorList>
            <person name="Tassone E.E."/>
        </authorList>
    </citation>
    <scope>NUCLEOTIDE SEQUENCE</scope>
</reference>
<dbReference type="OrthoDB" id="427924at2759"/>
<feature type="region of interest" description="Disordered" evidence="1">
    <location>
        <begin position="104"/>
        <end position="144"/>
    </location>
</feature>
<evidence type="ECO:0000256" key="1">
    <source>
        <dbReference type="SAM" id="MobiDB-lite"/>
    </source>
</evidence>
<name>A0A1E1WD25_PECGO</name>
<sequence length="144" mass="16541">APFEIVFGHTSVNQAFDINFEKTYTQQLLKDHHKRMKYLYNYISKDMLEKKEKIRKQKGGEAVPNLEVGDIIFSKDINTRKSKDKARYQKVKVIGPTDRNVVPVQRGAKETRIPIKNVKRPPQVVLKPDGSVPSDEPQPSTSKH</sequence>
<accession>A0A1E1WD25</accession>
<feature type="non-terminal residue" evidence="2">
    <location>
        <position position="1"/>
    </location>
</feature>
<evidence type="ECO:0000313" key="2">
    <source>
        <dbReference type="EMBL" id="JAT84855.1"/>
    </source>
</evidence>
<dbReference type="EMBL" id="GDQN01006199">
    <property type="protein sequence ID" value="JAT84855.1"/>
    <property type="molecule type" value="Transcribed_RNA"/>
</dbReference>
<organism evidence="2">
    <name type="scientific">Pectinophora gossypiella</name>
    <name type="common">Cotton pink bollworm</name>
    <name type="synonym">Depressaria gossypiella</name>
    <dbReference type="NCBI Taxonomy" id="13191"/>
    <lineage>
        <taxon>Eukaryota</taxon>
        <taxon>Metazoa</taxon>
        <taxon>Ecdysozoa</taxon>
        <taxon>Arthropoda</taxon>
        <taxon>Hexapoda</taxon>
        <taxon>Insecta</taxon>
        <taxon>Pterygota</taxon>
        <taxon>Neoptera</taxon>
        <taxon>Endopterygota</taxon>
        <taxon>Lepidoptera</taxon>
        <taxon>Glossata</taxon>
        <taxon>Ditrysia</taxon>
        <taxon>Gelechioidea</taxon>
        <taxon>Gelechiidae</taxon>
        <taxon>Apatetrinae</taxon>
        <taxon>Pectinophora</taxon>
    </lineage>
</organism>
<proteinExistence type="predicted"/>
<protein>
    <submittedName>
        <fullName evidence="2">Uncharacterized protein</fullName>
    </submittedName>
</protein>
<dbReference type="AlphaFoldDB" id="A0A1E1WD25"/>
<gene>
    <name evidence="2" type="ORF">g.18820</name>
</gene>